<keyword evidence="3 7" id="KW-0812">Transmembrane</keyword>
<evidence type="ECO:0000256" key="6">
    <source>
        <dbReference type="ARBA" id="ARBA00023136"/>
    </source>
</evidence>
<feature type="transmembrane region" description="Helical" evidence="7">
    <location>
        <begin position="551"/>
        <end position="579"/>
    </location>
</feature>
<feature type="signal peptide" evidence="7">
    <location>
        <begin position="1"/>
        <end position="18"/>
    </location>
</feature>
<name>A0A7S4P4H6_GUITH</name>
<feature type="transmembrane region" description="Helical" evidence="7">
    <location>
        <begin position="431"/>
        <end position="456"/>
    </location>
</feature>
<feature type="transmembrane region" description="Helical" evidence="7">
    <location>
        <begin position="512"/>
        <end position="545"/>
    </location>
</feature>
<dbReference type="GO" id="GO:0016020">
    <property type="term" value="C:membrane"/>
    <property type="evidence" value="ECO:0007669"/>
    <property type="project" value="UniProtKB-SubCell"/>
</dbReference>
<feature type="transmembrane region" description="Helical" evidence="7">
    <location>
        <begin position="468"/>
        <end position="491"/>
    </location>
</feature>
<keyword evidence="6 7" id="KW-0472">Membrane</keyword>
<dbReference type="PANTHER" id="PTHR10766">
    <property type="entry name" value="TRANSMEMBRANE 9 SUPERFAMILY PROTEIN"/>
    <property type="match status" value="1"/>
</dbReference>
<feature type="transmembrane region" description="Helical" evidence="7">
    <location>
        <begin position="296"/>
        <end position="317"/>
    </location>
</feature>
<sequence>MKLRVLLLLCFLVSVVQPFYLPGVSPRTFKDGEQVNIKVQTLFSSESQLQFDYYQLPFCKPKKIVDLPENLGEAVAGEKAHNSMFKAKMKVNEYCRTACRKEYTPAQMEEFQDFSILDYRVNMRLDNLPVAEIAKFYYEDRPEETLETYNLGYPVGSKLHEEVHTDEAVTEHYVLNNHLRFKILYHSISKEKGFNKAALDSKGVSVDDNLIVGFHVHPYSISHTYQGDWKESCAPNCPLTTCLGEGMFAEHAPQKIEPSKGGSVIWTYDIVWEESEVMWASRWDVYLRMTDDRIHWFSIINSFVILLFLAGIVGMIFSRVLRNDLSRYNDELEGTDSTALREESGWKLLHGDIFRAPPNSTLLSVYVATGVQLLIMAFITLVLAALGFLSPAHRGSLLTAVIVLFMLTGVGAGYVAARLSKLLQEEDKVRVTYLTATVFPLVCAIAFLLLNTLIWAQGSSGAVPFGTLIAIILLWFCLSLPLVFLGAYLGYRAEVLTVPCRTNPIPREIPQQLWYLRALISVLVGGLLPFGAVFVEMFFILSSIWQHRFYYLFGFLFLVFLVLIASSAMICMILCYLHLCAEDYRWWWRSIFTGGSIGLYLLAYGAYHYFARTHKAIDVLSSIIYFGYLGLVCYAFAVMMAAVGFLSCFFFIVKIYSSVKID</sequence>
<dbReference type="AlphaFoldDB" id="A0A7S4P4H6"/>
<dbReference type="GO" id="GO:0072657">
    <property type="term" value="P:protein localization to membrane"/>
    <property type="evidence" value="ECO:0007669"/>
    <property type="project" value="TreeGrafter"/>
</dbReference>
<reference evidence="8" key="1">
    <citation type="submission" date="2021-01" db="EMBL/GenBank/DDBJ databases">
        <authorList>
            <person name="Corre E."/>
            <person name="Pelletier E."/>
            <person name="Niang G."/>
            <person name="Scheremetjew M."/>
            <person name="Finn R."/>
            <person name="Kale V."/>
            <person name="Holt S."/>
            <person name="Cochrane G."/>
            <person name="Meng A."/>
            <person name="Brown T."/>
            <person name="Cohen L."/>
        </authorList>
    </citation>
    <scope>NUCLEOTIDE SEQUENCE</scope>
    <source>
        <strain evidence="8">CCMP 2712</strain>
    </source>
</reference>
<feature type="transmembrane region" description="Helical" evidence="7">
    <location>
        <begin position="363"/>
        <end position="389"/>
    </location>
</feature>
<feature type="transmembrane region" description="Helical" evidence="7">
    <location>
        <begin position="623"/>
        <end position="653"/>
    </location>
</feature>
<dbReference type="Pfam" id="PF02990">
    <property type="entry name" value="EMP70"/>
    <property type="match status" value="1"/>
</dbReference>
<proteinExistence type="inferred from homology"/>
<organism evidence="8">
    <name type="scientific">Guillardia theta</name>
    <name type="common">Cryptophyte</name>
    <name type="synonym">Cryptomonas phi</name>
    <dbReference type="NCBI Taxonomy" id="55529"/>
    <lineage>
        <taxon>Eukaryota</taxon>
        <taxon>Cryptophyceae</taxon>
        <taxon>Pyrenomonadales</taxon>
        <taxon>Geminigeraceae</taxon>
        <taxon>Guillardia</taxon>
    </lineage>
</organism>
<feature type="transmembrane region" description="Helical" evidence="7">
    <location>
        <begin position="395"/>
        <end position="419"/>
    </location>
</feature>
<feature type="transmembrane region" description="Helical" evidence="7">
    <location>
        <begin position="591"/>
        <end position="611"/>
    </location>
</feature>
<accession>A0A7S4P4H6</accession>
<protein>
    <recommendedName>
        <fullName evidence="7">Transmembrane 9 superfamily member</fullName>
    </recommendedName>
</protein>
<evidence type="ECO:0000256" key="7">
    <source>
        <dbReference type="RuleBase" id="RU363079"/>
    </source>
</evidence>
<evidence type="ECO:0000256" key="2">
    <source>
        <dbReference type="ARBA" id="ARBA00005227"/>
    </source>
</evidence>
<evidence type="ECO:0000313" key="8">
    <source>
        <dbReference type="EMBL" id="CAE2323070.1"/>
    </source>
</evidence>
<evidence type="ECO:0000256" key="5">
    <source>
        <dbReference type="ARBA" id="ARBA00022989"/>
    </source>
</evidence>
<gene>
    <name evidence="8" type="ORF">GTHE00462_LOCUS28561</name>
</gene>
<evidence type="ECO:0000256" key="1">
    <source>
        <dbReference type="ARBA" id="ARBA00004141"/>
    </source>
</evidence>
<dbReference type="EMBL" id="HBKN01036532">
    <property type="protein sequence ID" value="CAE2323070.1"/>
    <property type="molecule type" value="Transcribed_RNA"/>
</dbReference>
<keyword evidence="5 7" id="KW-1133">Transmembrane helix</keyword>
<dbReference type="InterPro" id="IPR004240">
    <property type="entry name" value="EMP70"/>
</dbReference>
<evidence type="ECO:0000256" key="3">
    <source>
        <dbReference type="ARBA" id="ARBA00022692"/>
    </source>
</evidence>
<feature type="chain" id="PRO_5031591103" description="Transmembrane 9 superfamily member" evidence="7">
    <location>
        <begin position="19"/>
        <end position="662"/>
    </location>
</feature>
<evidence type="ECO:0000256" key="4">
    <source>
        <dbReference type="ARBA" id="ARBA00022729"/>
    </source>
</evidence>
<comment type="similarity">
    <text evidence="2 7">Belongs to the nonaspanin (TM9SF) (TC 9.A.2) family.</text>
</comment>
<keyword evidence="4 7" id="KW-0732">Signal</keyword>
<comment type="subcellular location">
    <subcellularLocation>
        <location evidence="1">Membrane</location>
        <topology evidence="1">Multi-pass membrane protein</topology>
    </subcellularLocation>
</comment>